<dbReference type="PANTHER" id="PTHR13507:SF0">
    <property type="entry name" value="PRKR-INTERACTING PROTEIN 1"/>
    <property type="match status" value="1"/>
</dbReference>
<feature type="compositionally biased region" description="Polar residues" evidence="1">
    <location>
        <begin position="179"/>
        <end position="194"/>
    </location>
</feature>
<dbReference type="AlphaFoldDB" id="A0A2U1J1E0"/>
<dbReference type="InterPro" id="IPR009548">
    <property type="entry name" value="Prkrip1"/>
</dbReference>
<dbReference type="GO" id="GO:0004860">
    <property type="term" value="F:protein kinase inhibitor activity"/>
    <property type="evidence" value="ECO:0007669"/>
    <property type="project" value="TreeGrafter"/>
</dbReference>
<protein>
    <submittedName>
        <fullName evidence="2">Uncharacterized protein</fullName>
    </submittedName>
</protein>
<dbReference type="EMBL" id="MBFU01000498">
    <property type="protein sequence ID" value="PVZ98879.1"/>
    <property type="molecule type" value="Genomic_DNA"/>
</dbReference>
<feature type="region of interest" description="Disordered" evidence="1">
    <location>
        <begin position="119"/>
        <end position="194"/>
    </location>
</feature>
<dbReference type="GO" id="GO:0005730">
    <property type="term" value="C:nucleolus"/>
    <property type="evidence" value="ECO:0007669"/>
    <property type="project" value="TreeGrafter"/>
</dbReference>
<dbReference type="Pfam" id="PF06658">
    <property type="entry name" value="DUF1168"/>
    <property type="match status" value="1"/>
</dbReference>
<name>A0A2U1J1E0_SMIAN</name>
<evidence type="ECO:0000256" key="1">
    <source>
        <dbReference type="SAM" id="MobiDB-lite"/>
    </source>
</evidence>
<dbReference type="GO" id="GO:0019901">
    <property type="term" value="F:protein kinase binding"/>
    <property type="evidence" value="ECO:0007669"/>
    <property type="project" value="TreeGrafter"/>
</dbReference>
<evidence type="ECO:0000313" key="3">
    <source>
        <dbReference type="Proteomes" id="UP000245591"/>
    </source>
</evidence>
<accession>A0A2U1J1E0</accession>
<gene>
    <name evidence="2" type="ORF">BB558_005094</name>
</gene>
<proteinExistence type="predicted"/>
<comment type="caution">
    <text evidence="2">The sequence shown here is derived from an EMBL/GenBank/DDBJ whole genome shotgun (WGS) entry which is preliminary data.</text>
</comment>
<reference evidence="2 3" key="1">
    <citation type="journal article" date="2018" name="MBio">
        <title>Comparative Genomics Reveals the Core Gene Toolbox for the Fungus-Insect Symbiosis.</title>
        <authorList>
            <person name="Wang Y."/>
            <person name="Stata M."/>
            <person name="Wang W."/>
            <person name="Stajich J.E."/>
            <person name="White M.M."/>
            <person name="Moncalvo J.M."/>
        </authorList>
    </citation>
    <scope>NUCLEOTIDE SEQUENCE [LARGE SCALE GENOMIC DNA]</scope>
    <source>
        <strain evidence="2 3">AUS-126-30</strain>
    </source>
</reference>
<sequence length="245" mass="28451">MDKNPKYAEMGGDEEKEVNKAKRYKDGTYEMQQRYIDKLMKNPEKELKIPSFDDNFGLKPPPEFVKTFGGSSAGAGSGEFHVYRHLRRKEFARQSMLKREKEMDEKLEAFQKRKEMAELIEKEKTEKRRQKRAKRKRGKTQNKDQVGETDTNIVKDFKMKPNLQAMDYDVEEESDRDINTTNSNNIENPQIEPNSVQTFKTNTNQNSLDVIQKVEGSKGNKEISSSGTRYGYKEALKSTKIVDLD</sequence>
<keyword evidence="3" id="KW-1185">Reference proteome</keyword>
<evidence type="ECO:0000313" key="2">
    <source>
        <dbReference type="EMBL" id="PVZ98879.1"/>
    </source>
</evidence>
<dbReference type="GO" id="GO:0003725">
    <property type="term" value="F:double-stranded RNA binding"/>
    <property type="evidence" value="ECO:0007669"/>
    <property type="project" value="InterPro"/>
</dbReference>
<dbReference type="Proteomes" id="UP000245591">
    <property type="component" value="Unassembled WGS sequence"/>
</dbReference>
<dbReference type="PANTHER" id="PTHR13507">
    <property type="entry name" value="PRKR-INTERACTING PROTEIN 1"/>
    <property type="match status" value="1"/>
</dbReference>
<organism evidence="2 3">
    <name type="scientific">Smittium angustum</name>
    <dbReference type="NCBI Taxonomy" id="133377"/>
    <lineage>
        <taxon>Eukaryota</taxon>
        <taxon>Fungi</taxon>
        <taxon>Fungi incertae sedis</taxon>
        <taxon>Zoopagomycota</taxon>
        <taxon>Kickxellomycotina</taxon>
        <taxon>Harpellomycetes</taxon>
        <taxon>Harpellales</taxon>
        <taxon>Legeriomycetaceae</taxon>
        <taxon>Smittium</taxon>
    </lineage>
</organism>
<feature type="compositionally biased region" description="Basic residues" evidence="1">
    <location>
        <begin position="127"/>
        <end position="140"/>
    </location>
</feature>